<dbReference type="EMBL" id="JAGQHS010000003">
    <property type="protein sequence ID" value="MCA9754435.1"/>
    <property type="molecule type" value="Genomic_DNA"/>
</dbReference>
<dbReference type="InterPro" id="IPR050492">
    <property type="entry name" value="Bact_metal-bind_prot9"/>
</dbReference>
<dbReference type="SUPFAM" id="SSF53807">
    <property type="entry name" value="Helical backbone' metal receptor"/>
    <property type="match status" value="1"/>
</dbReference>
<dbReference type="GO" id="GO:0007155">
    <property type="term" value="P:cell adhesion"/>
    <property type="evidence" value="ECO:0007669"/>
    <property type="project" value="InterPro"/>
</dbReference>
<sequence>MNCLSFVRRSRTYSHSRLCTAAISRAALLLAGILLSTTFPADADAKVRVVASLTDLGSIAAAVGGDQVDVNAIARPNADPHRVEVLPSYMVRVSRADLYLEVGLGLDTWARQIIDGSHNGKVRILDCSTGIEPLEKPVGRVDASMGDVHPDGNPHYWLDPENGGRVAESIASALAEIDPAHAADYRERARAFVTRCSEVKAEGSNASRSVAQHRIVTYHSSWTYLVAAYGFEVAGTVEPVPGIPPTARHLQELVHIIRSEQIVTLLAEPYFGTDATDFLNRETGVTVHRISPSCDDVGPESYIDHARELASLLAPTSVQG</sequence>
<evidence type="ECO:0000256" key="1">
    <source>
        <dbReference type="ARBA" id="ARBA00022448"/>
    </source>
</evidence>
<dbReference type="InterPro" id="IPR006129">
    <property type="entry name" value="AdhesinB"/>
</dbReference>
<reference evidence="5" key="1">
    <citation type="submission" date="2020-04" db="EMBL/GenBank/DDBJ databases">
        <authorList>
            <person name="Zhang T."/>
        </authorList>
    </citation>
    <scope>NUCLEOTIDE SEQUENCE</scope>
    <source>
        <strain evidence="5">HKST-UBA02</strain>
    </source>
</reference>
<evidence type="ECO:0000313" key="6">
    <source>
        <dbReference type="Proteomes" id="UP000739538"/>
    </source>
</evidence>
<dbReference type="InterPro" id="IPR006127">
    <property type="entry name" value="ZnuA-like"/>
</dbReference>
<dbReference type="InterPro" id="IPR006128">
    <property type="entry name" value="Lipoprotein_PsaA-like"/>
</dbReference>
<dbReference type="PANTHER" id="PTHR42953:SF2">
    <property type="entry name" value="ADHESION PROTEIN"/>
    <property type="match status" value="1"/>
</dbReference>
<evidence type="ECO:0000313" key="5">
    <source>
        <dbReference type="EMBL" id="MCA9754435.1"/>
    </source>
</evidence>
<feature type="signal peptide" evidence="4">
    <location>
        <begin position="1"/>
        <end position="43"/>
    </location>
</feature>
<evidence type="ECO:0000256" key="3">
    <source>
        <dbReference type="RuleBase" id="RU003512"/>
    </source>
</evidence>
<feature type="chain" id="PRO_5037856653" evidence="4">
    <location>
        <begin position="44"/>
        <end position="320"/>
    </location>
</feature>
<name>A0A956N821_UNCEI</name>
<dbReference type="PANTHER" id="PTHR42953">
    <property type="entry name" value="HIGH-AFFINITY ZINC UPTAKE SYSTEM PROTEIN ZNUA-RELATED"/>
    <property type="match status" value="1"/>
</dbReference>
<dbReference type="PRINTS" id="PR00690">
    <property type="entry name" value="ADHESNFAMILY"/>
</dbReference>
<evidence type="ECO:0000256" key="4">
    <source>
        <dbReference type="SAM" id="SignalP"/>
    </source>
</evidence>
<dbReference type="GO" id="GO:0030001">
    <property type="term" value="P:metal ion transport"/>
    <property type="evidence" value="ECO:0007669"/>
    <property type="project" value="InterPro"/>
</dbReference>
<dbReference type="PRINTS" id="PR00691">
    <property type="entry name" value="ADHESINB"/>
</dbReference>
<gene>
    <name evidence="5" type="ORF">KDA27_01430</name>
</gene>
<proteinExistence type="inferred from homology"/>
<dbReference type="Proteomes" id="UP000739538">
    <property type="component" value="Unassembled WGS sequence"/>
</dbReference>
<dbReference type="Gene3D" id="3.40.50.1980">
    <property type="entry name" value="Nitrogenase molybdenum iron protein domain"/>
    <property type="match status" value="2"/>
</dbReference>
<dbReference type="Pfam" id="PF01297">
    <property type="entry name" value="ZnuA"/>
    <property type="match status" value="1"/>
</dbReference>
<dbReference type="GO" id="GO:0046872">
    <property type="term" value="F:metal ion binding"/>
    <property type="evidence" value="ECO:0007669"/>
    <property type="project" value="InterPro"/>
</dbReference>
<keyword evidence="1 3" id="KW-0813">Transport</keyword>
<protein>
    <submittedName>
        <fullName evidence="5">Zinc ABC transporter substrate-binding protein</fullName>
    </submittedName>
</protein>
<keyword evidence="2 4" id="KW-0732">Signal</keyword>
<comment type="caution">
    <text evidence="5">The sequence shown here is derived from an EMBL/GenBank/DDBJ whole genome shotgun (WGS) entry which is preliminary data.</text>
</comment>
<dbReference type="AlphaFoldDB" id="A0A956N821"/>
<comment type="similarity">
    <text evidence="3">Belongs to the bacterial solute-binding protein 9 family.</text>
</comment>
<evidence type="ECO:0000256" key="2">
    <source>
        <dbReference type="ARBA" id="ARBA00022729"/>
    </source>
</evidence>
<reference evidence="5" key="2">
    <citation type="journal article" date="2021" name="Microbiome">
        <title>Successional dynamics and alternative stable states in a saline activated sludge microbial community over 9 years.</title>
        <authorList>
            <person name="Wang Y."/>
            <person name="Ye J."/>
            <person name="Ju F."/>
            <person name="Liu L."/>
            <person name="Boyd J.A."/>
            <person name="Deng Y."/>
            <person name="Parks D.H."/>
            <person name="Jiang X."/>
            <person name="Yin X."/>
            <person name="Woodcroft B.J."/>
            <person name="Tyson G.W."/>
            <person name="Hugenholtz P."/>
            <person name="Polz M.F."/>
            <person name="Zhang T."/>
        </authorList>
    </citation>
    <scope>NUCLEOTIDE SEQUENCE</scope>
    <source>
        <strain evidence="5">HKST-UBA02</strain>
    </source>
</reference>
<organism evidence="5 6">
    <name type="scientific">Eiseniibacteriota bacterium</name>
    <dbReference type="NCBI Taxonomy" id="2212470"/>
    <lineage>
        <taxon>Bacteria</taxon>
        <taxon>Candidatus Eiseniibacteriota</taxon>
    </lineage>
</organism>
<accession>A0A956N821</accession>